<feature type="domain" description="RES" evidence="1">
    <location>
        <begin position="174"/>
        <end position="336"/>
    </location>
</feature>
<comment type="caution">
    <text evidence="2">The sequence shown here is derived from an EMBL/GenBank/DDBJ whole genome shotgun (WGS) entry which is preliminary data.</text>
</comment>
<dbReference type="Pfam" id="PF08808">
    <property type="entry name" value="RES"/>
    <property type="match status" value="1"/>
</dbReference>
<evidence type="ECO:0000313" key="3">
    <source>
        <dbReference type="Proteomes" id="UP000322181"/>
    </source>
</evidence>
<sequence>MSLCCISCFHDVVIRDFIGKDHGNGRCGHCQTTDIFTIDAEKLSQFFEPFLGLVEESDGGNSLSNILQSLFHMFNNQVENKDRLIAHILGEEYRDKKYKLKYHYQEHLDGWEEFKNEIKHKNRFFPEKSMYSSLFDIKDDDFDGDFFDMIEQLKIDYHEEDKFYRARINESLLTKDEMGMPPKEYASAGRANPIGIPYLYLSNNKSTCIAEVRPNNTSKIHISEFTLLKNVSLIDLTNPRKKMSICKFEEGHYNNVISILNLIEALSRELSIPVRPESSNIDYIPTQFLCEFLKSFSKCDGIIFESSFGSGLNFVFFLEVDFTVSNPIIHRVTRITHEYNP</sequence>
<reference evidence="2 3" key="1">
    <citation type="submission" date="2019-09" db="EMBL/GenBank/DDBJ databases">
        <title>Draft genome sequence of various Type strains from the CCUG.</title>
        <authorList>
            <person name="Pineiro-Iglesias B."/>
            <person name="Tunovic T."/>
            <person name="Unosson C."/>
            <person name="Inganas E."/>
            <person name="Ohlen M."/>
            <person name="Cardew S."/>
            <person name="Jensie-Markopoulos S."/>
            <person name="Salva-Serra F."/>
            <person name="Jaen-Luchoro D."/>
            <person name="Karlsson R."/>
            <person name="Svensson-Stadler L."/>
            <person name="Chun J."/>
            <person name="Moore E."/>
        </authorList>
    </citation>
    <scope>NUCLEOTIDE SEQUENCE [LARGE SCALE GENOMIC DNA]</scope>
    <source>
        <strain evidence="2 3">CCUG 53682T</strain>
    </source>
</reference>
<accession>A0A5M9R0P1</accession>
<dbReference type="RefSeq" id="WP_150385008.1">
    <property type="nucleotide sequence ID" value="NZ_BAAAFS010000004.1"/>
</dbReference>
<name>A0A5M9R0P1_9GAMM</name>
<dbReference type="SMART" id="SM00953">
    <property type="entry name" value="RES"/>
    <property type="match status" value="1"/>
</dbReference>
<proteinExistence type="predicted"/>
<evidence type="ECO:0000259" key="1">
    <source>
        <dbReference type="SMART" id="SM00953"/>
    </source>
</evidence>
<dbReference type="Proteomes" id="UP000322181">
    <property type="component" value="Unassembled WGS sequence"/>
</dbReference>
<gene>
    <name evidence="2" type="ORF">F4V73_13980</name>
</gene>
<organism evidence="2 3">
    <name type="scientific">Morganella psychrotolerans</name>
    <dbReference type="NCBI Taxonomy" id="368603"/>
    <lineage>
        <taxon>Bacteria</taxon>
        <taxon>Pseudomonadati</taxon>
        <taxon>Pseudomonadota</taxon>
        <taxon>Gammaproteobacteria</taxon>
        <taxon>Enterobacterales</taxon>
        <taxon>Morganellaceae</taxon>
        <taxon>Morganella</taxon>
    </lineage>
</organism>
<dbReference type="AlphaFoldDB" id="A0A5M9R0P1"/>
<protein>
    <submittedName>
        <fullName evidence="2">RES family NAD+ phosphorylase</fullName>
    </submittedName>
</protein>
<dbReference type="InterPro" id="IPR014914">
    <property type="entry name" value="RES_dom"/>
</dbReference>
<evidence type="ECO:0000313" key="2">
    <source>
        <dbReference type="EMBL" id="KAA8714170.1"/>
    </source>
</evidence>
<dbReference type="EMBL" id="VXKB01000004">
    <property type="protein sequence ID" value="KAA8714170.1"/>
    <property type="molecule type" value="Genomic_DNA"/>
</dbReference>